<accession>A0A6M0S6T8</accession>
<name>A0A6M0S6T8_9CYAN</name>
<sequence>MIRNPFRDDSASGPARANVCMNVPPKANGHTQKGGEKTDKKIPTTVCRAVTKAIDGQGGVVEG</sequence>
<evidence type="ECO:0000256" key="1">
    <source>
        <dbReference type="SAM" id="MobiDB-lite"/>
    </source>
</evidence>
<dbReference type="EMBL" id="QZCE01000002">
    <property type="protein sequence ID" value="NEZ64106.1"/>
    <property type="molecule type" value="Genomic_DNA"/>
</dbReference>
<gene>
    <name evidence="2" type="ORF">D0962_15130</name>
</gene>
<proteinExistence type="predicted"/>
<feature type="compositionally biased region" description="Basic and acidic residues" evidence="1">
    <location>
        <begin position="1"/>
        <end position="10"/>
    </location>
</feature>
<dbReference type="Proteomes" id="UP000473574">
    <property type="component" value="Unassembled WGS sequence"/>
</dbReference>
<comment type="caution">
    <text evidence="2">The sequence shown here is derived from an EMBL/GenBank/DDBJ whole genome shotgun (WGS) entry which is preliminary data.</text>
</comment>
<organism evidence="2 3">
    <name type="scientific">Adonisia turfae CCMR0082</name>
    <dbReference type="NCBI Taxonomy" id="2304604"/>
    <lineage>
        <taxon>Bacteria</taxon>
        <taxon>Bacillati</taxon>
        <taxon>Cyanobacteriota</taxon>
        <taxon>Adonisia</taxon>
        <taxon>Adonisia turfae</taxon>
    </lineage>
</organism>
<reference evidence="2 3" key="1">
    <citation type="journal article" date="2020" name="Microb. Ecol.">
        <title>Ecogenomics of the Marine Benthic Filamentous Cyanobacterium Adonisia.</title>
        <authorList>
            <person name="Walter J.M."/>
            <person name="Coutinho F.H."/>
            <person name="Leomil L."/>
            <person name="Hargreaves P.I."/>
            <person name="Campeao M.E."/>
            <person name="Vieira V.V."/>
            <person name="Silva B.S."/>
            <person name="Fistarol G.O."/>
            <person name="Salomon P.S."/>
            <person name="Sawabe T."/>
            <person name="Mino S."/>
            <person name="Hosokawa M."/>
            <person name="Miyashita H."/>
            <person name="Maruyama F."/>
            <person name="van Verk M.C."/>
            <person name="Dutilh B.E."/>
            <person name="Thompson C.C."/>
            <person name="Thompson F.L."/>
        </authorList>
    </citation>
    <scope>NUCLEOTIDE SEQUENCE [LARGE SCALE GENOMIC DNA]</scope>
    <source>
        <strain evidence="2 3">CCMR0082</strain>
    </source>
</reference>
<evidence type="ECO:0000313" key="3">
    <source>
        <dbReference type="Proteomes" id="UP000473574"/>
    </source>
</evidence>
<evidence type="ECO:0000313" key="2">
    <source>
        <dbReference type="EMBL" id="NEZ64106.1"/>
    </source>
</evidence>
<dbReference type="AlphaFoldDB" id="A0A6M0S6T8"/>
<feature type="region of interest" description="Disordered" evidence="1">
    <location>
        <begin position="1"/>
        <end position="41"/>
    </location>
</feature>
<protein>
    <submittedName>
        <fullName evidence="2">Uncharacterized protein</fullName>
    </submittedName>
</protein>